<dbReference type="Proteomes" id="UP000277204">
    <property type="component" value="Unassembled WGS sequence"/>
</dbReference>
<dbReference type="EMBL" id="UZAI01017000">
    <property type="protein sequence ID" value="VDP19177.1"/>
    <property type="molecule type" value="Genomic_DNA"/>
</dbReference>
<accession>A0A183MIC1</accession>
<keyword evidence="2" id="KW-1185">Reference proteome</keyword>
<sequence length="181" mass="22194">MKTSTFGWKHGIKWTARMQLSDLEFAEDLALLSHTQQQMQEKTTSVAAASTAVDLNIHKGKRKILRYNTNQIVFTVFNCHYKSFNHRRRHHHHPNHHPHYHHHHYHHHPNHHHYFTWKRRWKRIRHTLRKSPNCITWLALTWNAERKRKRGRVKNTLRWEIEADMKKLNKKWKVLLRTVLD</sequence>
<evidence type="ECO:0000313" key="2">
    <source>
        <dbReference type="Proteomes" id="UP000277204"/>
    </source>
</evidence>
<gene>
    <name evidence="1" type="ORF">SMRZ_LOCUS15796</name>
</gene>
<evidence type="ECO:0000313" key="1">
    <source>
        <dbReference type="EMBL" id="VDP19177.1"/>
    </source>
</evidence>
<name>A0A183MIC1_9TREM</name>
<protein>
    <submittedName>
        <fullName evidence="1">Uncharacterized protein</fullName>
    </submittedName>
</protein>
<organism evidence="1 2">
    <name type="scientific">Schistosoma margrebowiei</name>
    <dbReference type="NCBI Taxonomy" id="48269"/>
    <lineage>
        <taxon>Eukaryota</taxon>
        <taxon>Metazoa</taxon>
        <taxon>Spiralia</taxon>
        <taxon>Lophotrochozoa</taxon>
        <taxon>Platyhelminthes</taxon>
        <taxon>Trematoda</taxon>
        <taxon>Digenea</taxon>
        <taxon>Strigeidida</taxon>
        <taxon>Schistosomatoidea</taxon>
        <taxon>Schistosomatidae</taxon>
        <taxon>Schistosoma</taxon>
    </lineage>
</organism>
<proteinExistence type="predicted"/>
<dbReference type="AlphaFoldDB" id="A0A183MIC1"/>
<reference evidence="1 2" key="1">
    <citation type="submission" date="2018-11" db="EMBL/GenBank/DDBJ databases">
        <authorList>
            <consortium name="Pathogen Informatics"/>
        </authorList>
    </citation>
    <scope>NUCLEOTIDE SEQUENCE [LARGE SCALE GENOMIC DNA]</scope>
    <source>
        <strain evidence="1 2">Zambia</strain>
    </source>
</reference>